<evidence type="ECO:0008006" key="5">
    <source>
        <dbReference type="Google" id="ProtNLM"/>
    </source>
</evidence>
<reference evidence="3 4" key="1">
    <citation type="submission" date="2018-04" db="EMBL/GenBank/DDBJ databases">
        <title>Genomic Encyclopedia of Type Strains, Phase IV (KMG-IV): sequencing the most valuable type-strain genomes for metagenomic binning, comparative biology and taxonomic classification.</title>
        <authorList>
            <person name="Goeker M."/>
        </authorList>
    </citation>
    <scope>NUCLEOTIDE SEQUENCE [LARGE SCALE GENOMIC DNA]</scope>
    <source>
        <strain evidence="3 4">DSM 14823</strain>
    </source>
</reference>
<evidence type="ECO:0000313" key="3">
    <source>
        <dbReference type="EMBL" id="PVY35588.1"/>
    </source>
</evidence>
<protein>
    <recommendedName>
        <fullName evidence="5">EF-hand domain-containing protein</fullName>
    </recommendedName>
</protein>
<feature type="region of interest" description="Disordered" evidence="1">
    <location>
        <begin position="743"/>
        <end position="780"/>
    </location>
</feature>
<dbReference type="AlphaFoldDB" id="A0A2U1AGQ9"/>
<gene>
    <name evidence="3" type="ORF">C8D82_14123</name>
</gene>
<comment type="caution">
    <text evidence="3">The sequence shown here is derived from an EMBL/GenBank/DDBJ whole genome shotgun (WGS) entry which is preliminary data.</text>
</comment>
<dbReference type="OrthoDB" id="9785737at2"/>
<feature type="transmembrane region" description="Helical" evidence="2">
    <location>
        <begin position="595"/>
        <end position="614"/>
    </location>
</feature>
<proteinExistence type="predicted"/>
<dbReference type="GeneID" id="78296974"/>
<keyword evidence="4" id="KW-1185">Reference proteome</keyword>
<keyword evidence="2" id="KW-0472">Membrane</keyword>
<sequence length="780" mass="85092">MGNDRAAKEPRMKFRRIGGFYQLNVTDLQDLRYALELDEAHWALNSIDLDSMYTDRQFLNFVDDDHNGMIRVDEVKRAIRWYLDRIKPDSDPGAGTDVLHLDAINSDTPDGAILSAAARVVLENLGTPDASSLTLSQIRNDKQIIASPGNNGDGVITPGGLSGSGVINPHSTADELLAGRIKTIMATVGSVKDLTGEDGIDGKLLDAFIAGAQTFLDWKNAPAKDPATLLPFGENTAAFHSRYAALKDRIDQFFLNSAALRFLPDSSARLVKVDAVADIMNAATVRDFLDTVTIAEPSAAEELDFDAPLNPLFADALEAFAADPAVQPFLAGRKLSVRSWRNLKATIAPYANWLGAKPGDTYDKFDPAELAAMLTDGSMEQLRSLIESDLAVAREISAYDQLLKLVLFNCFLLPFLNNYVCLSDLFNPHGPAMLQSGKLVMDGRHFTLAMQIKNIAEHKRIATMSDICVAYVEITTGPTTALRKLTLAVAITSGNMRNLFIGKRGVFFTPDGVLWDARVIDFIQQPVSVSEALRMPFYRFGEFVTKQADKYFTSKSADAQKAMEKNIATGALPLPPAPAPAAKVQQTPAFSGSMLLMGGGIGIAAIGSMIAFIVKSLQNVSILNVLAVLFGIILIFGGPMVVISLVKLYRRNMARFLEANACAVNRPMRLSRKMGAIFTFTPPLPASSLIREDLVDIFHGPIPRHRLRWTLITILLCVLALAATYWFWGKKYFEKPEPKPAVKVEAPAAPVPDTQPRDNTGGERQQPVTGPAAVAQLNRK</sequence>
<evidence type="ECO:0000256" key="2">
    <source>
        <dbReference type="SAM" id="Phobius"/>
    </source>
</evidence>
<dbReference type="EMBL" id="QEKH01000041">
    <property type="protein sequence ID" value="PVY35588.1"/>
    <property type="molecule type" value="Genomic_DNA"/>
</dbReference>
<keyword evidence="2" id="KW-1133">Transmembrane helix</keyword>
<accession>A0A2U1AGQ9</accession>
<feature type="transmembrane region" description="Helical" evidence="2">
    <location>
        <begin position="709"/>
        <end position="728"/>
    </location>
</feature>
<evidence type="ECO:0000313" key="4">
    <source>
        <dbReference type="Proteomes" id="UP000245959"/>
    </source>
</evidence>
<dbReference type="Proteomes" id="UP000245959">
    <property type="component" value="Unassembled WGS sequence"/>
</dbReference>
<feature type="compositionally biased region" description="Low complexity" evidence="1">
    <location>
        <begin position="743"/>
        <end position="752"/>
    </location>
</feature>
<feature type="transmembrane region" description="Helical" evidence="2">
    <location>
        <begin position="620"/>
        <end position="646"/>
    </location>
</feature>
<organism evidence="3 4">
    <name type="scientific">Victivallis vadensis</name>
    <dbReference type="NCBI Taxonomy" id="172901"/>
    <lineage>
        <taxon>Bacteria</taxon>
        <taxon>Pseudomonadati</taxon>
        <taxon>Lentisphaerota</taxon>
        <taxon>Lentisphaeria</taxon>
        <taxon>Victivallales</taxon>
        <taxon>Victivallaceae</taxon>
        <taxon>Victivallis</taxon>
    </lineage>
</organism>
<evidence type="ECO:0000256" key="1">
    <source>
        <dbReference type="SAM" id="MobiDB-lite"/>
    </source>
</evidence>
<dbReference type="RefSeq" id="WP_116885704.1">
    <property type="nucleotide sequence ID" value="NZ_CABMMC010000108.1"/>
</dbReference>
<name>A0A2U1AGQ9_9BACT</name>
<keyword evidence="2" id="KW-0812">Transmembrane</keyword>